<organism evidence="8 9">
    <name type="scientific">Candidatus Enterococcus wittei</name>
    <dbReference type="NCBI Taxonomy" id="1987383"/>
    <lineage>
        <taxon>Bacteria</taxon>
        <taxon>Bacillati</taxon>
        <taxon>Bacillota</taxon>
        <taxon>Bacilli</taxon>
        <taxon>Lactobacillales</taxon>
        <taxon>Enterococcaceae</taxon>
        <taxon>Enterococcus</taxon>
    </lineage>
</organism>
<dbReference type="AlphaFoldDB" id="A0A242K0T3"/>
<evidence type="ECO:0000256" key="1">
    <source>
        <dbReference type="ARBA" id="ARBA00004651"/>
    </source>
</evidence>
<dbReference type="RefSeq" id="WP_086284682.1">
    <property type="nucleotide sequence ID" value="NZ_NGMO01000002.1"/>
</dbReference>
<dbReference type="InterPro" id="IPR001991">
    <property type="entry name" value="Na-dicarboxylate_symporter"/>
</dbReference>
<evidence type="ECO:0000256" key="4">
    <source>
        <dbReference type="ARBA" id="ARBA00022692"/>
    </source>
</evidence>
<dbReference type="PRINTS" id="PR00173">
    <property type="entry name" value="EDTRNSPORT"/>
</dbReference>
<keyword evidence="2" id="KW-0813">Transport</keyword>
<comment type="subcellular location">
    <subcellularLocation>
        <location evidence="1">Cell membrane</location>
        <topology evidence="1">Multi-pass membrane protein</topology>
    </subcellularLocation>
</comment>
<evidence type="ECO:0000256" key="5">
    <source>
        <dbReference type="ARBA" id="ARBA00022989"/>
    </source>
</evidence>
<evidence type="ECO:0000256" key="3">
    <source>
        <dbReference type="ARBA" id="ARBA00022475"/>
    </source>
</evidence>
<dbReference type="STRING" id="1987383.A5844_001307"/>
<feature type="transmembrane region" description="Helical" evidence="7">
    <location>
        <begin position="37"/>
        <end position="61"/>
    </location>
</feature>
<dbReference type="PANTHER" id="PTHR42865:SF7">
    <property type="entry name" value="PROTON_GLUTAMATE-ASPARTATE SYMPORTER"/>
    <property type="match status" value="1"/>
</dbReference>
<feature type="transmembrane region" description="Helical" evidence="7">
    <location>
        <begin position="139"/>
        <end position="158"/>
    </location>
</feature>
<accession>A0A242K0T3</accession>
<keyword evidence="3" id="KW-1003">Cell membrane</keyword>
<feature type="transmembrane region" description="Helical" evidence="7">
    <location>
        <begin position="321"/>
        <end position="350"/>
    </location>
</feature>
<keyword evidence="5 7" id="KW-1133">Transmembrane helix</keyword>
<protein>
    <submittedName>
        <fullName evidence="8">Sodium:dicarboxylate symporter family protein</fullName>
    </submittedName>
</protein>
<keyword evidence="6 7" id="KW-0472">Membrane</keyword>
<dbReference type="Gene3D" id="1.10.3860.10">
    <property type="entry name" value="Sodium:dicarboxylate symporter"/>
    <property type="match status" value="1"/>
</dbReference>
<evidence type="ECO:0000256" key="7">
    <source>
        <dbReference type="SAM" id="Phobius"/>
    </source>
</evidence>
<feature type="transmembrane region" description="Helical" evidence="7">
    <location>
        <begin position="73"/>
        <end position="96"/>
    </location>
</feature>
<dbReference type="GO" id="GO:0006835">
    <property type="term" value="P:dicarboxylic acid transport"/>
    <property type="evidence" value="ECO:0007669"/>
    <property type="project" value="TreeGrafter"/>
</dbReference>
<dbReference type="GO" id="GO:0005886">
    <property type="term" value="C:plasma membrane"/>
    <property type="evidence" value="ECO:0007669"/>
    <property type="project" value="UniProtKB-SubCell"/>
</dbReference>
<name>A0A242K0T3_9ENTE</name>
<dbReference type="Proteomes" id="UP000194933">
    <property type="component" value="Unassembled WGS sequence"/>
</dbReference>
<evidence type="ECO:0000256" key="2">
    <source>
        <dbReference type="ARBA" id="ARBA00022448"/>
    </source>
</evidence>
<dbReference type="EMBL" id="NGMO01000002">
    <property type="protein sequence ID" value="OTP11173.1"/>
    <property type="molecule type" value="Genomic_DNA"/>
</dbReference>
<sequence>MKKFSMITQISVAMILGILVGVFFPSSILVLKPIGEVFLRLMQMSIPLLILGQIIQALGSIDLKELTSIGTRTLIIFGLSSFLAALWGVLMAVIFVPGQGIEQIGNQDTTLQAQELSIQETLIHFVPKNIFESLMQGSIIQIIVFALFFGLALNHYLQKCPESQLFQLIIDFNEVIIKVINYVMYLAPLGIFALISVSISQLGAQVMIPMVKYLLVYGFGTMLFLMLWILIVSIYCQMNPLKLLMNMKNMSLMALATTSSAITLPVELEEAQYKLGLSKRISHLVLPLGISLNSNGSAMHMTITVMTIVQMYQVEFNWTNMVYLAIMASFISLANAVVPGAGLISLAVIIPQMGLPIESIAIFGGVEWIVGMLRTILNVNSDVYSAILVAKSVNEIDYGIFNRSK</sequence>
<dbReference type="SUPFAM" id="SSF118215">
    <property type="entry name" value="Proton glutamate symport protein"/>
    <property type="match status" value="1"/>
</dbReference>
<proteinExistence type="predicted"/>
<keyword evidence="4 7" id="KW-0812">Transmembrane</keyword>
<feature type="transmembrane region" description="Helical" evidence="7">
    <location>
        <begin position="214"/>
        <end position="236"/>
    </location>
</feature>
<evidence type="ECO:0000313" key="9">
    <source>
        <dbReference type="Proteomes" id="UP000194933"/>
    </source>
</evidence>
<comment type="caution">
    <text evidence="8">The sequence shown here is derived from an EMBL/GenBank/DDBJ whole genome shotgun (WGS) entry which is preliminary data.</text>
</comment>
<reference evidence="8 9" key="1">
    <citation type="submission" date="2017-05" db="EMBL/GenBank/DDBJ databases">
        <title>The Genome Sequence of Enterococcus sp. 10A9_DIV0425.</title>
        <authorList>
            <consortium name="The Broad Institute Genomics Platform"/>
            <consortium name="The Broad Institute Genomic Center for Infectious Diseases"/>
            <person name="Earl A."/>
            <person name="Manson A."/>
            <person name="Schwartman J."/>
            <person name="Gilmore M."/>
            <person name="Abouelleil A."/>
            <person name="Cao P."/>
            <person name="Chapman S."/>
            <person name="Cusick C."/>
            <person name="Shea T."/>
            <person name="Young S."/>
            <person name="Neafsey D."/>
            <person name="Nusbaum C."/>
            <person name="Birren B."/>
        </authorList>
    </citation>
    <scope>NUCLEOTIDE SEQUENCE [LARGE SCALE GENOMIC DNA]</scope>
    <source>
        <strain evidence="8 9">10A9_DIV0425</strain>
    </source>
</reference>
<gene>
    <name evidence="8" type="ORF">A5844_001307</name>
</gene>
<feature type="transmembrane region" description="Helical" evidence="7">
    <location>
        <begin position="179"/>
        <end position="202"/>
    </location>
</feature>
<keyword evidence="9" id="KW-1185">Reference proteome</keyword>
<dbReference type="InterPro" id="IPR036458">
    <property type="entry name" value="Na:dicarbo_symporter_sf"/>
</dbReference>
<dbReference type="GO" id="GO:0015293">
    <property type="term" value="F:symporter activity"/>
    <property type="evidence" value="ECO:0007669"/>
    <property type="project" value="UniProtKB-KW"/>
</dbReference>
<dbReference type="PANTHER" id="PTHR42865">
    <property type="entry name" value="PROTON/GLUTAMATE-ASPARTATE SYMPORTER"/>
    <property type="match status" value="1"/>
</dbReference>
<feature type="transmembrane region" description="Helical" evidence="7">
    <location>
        <begin position="12"/>
        <end position="31"/>
    </location>
</feature>
<evidence type="ECO:0000256" key="6">
    <source>
        <dbReference type="ARBA" id="ARBA00023136"/>
    </source>
</evidence>
<dbReference type="Pfam" id="PF00375">
    <property type="entry name" value="SDF"/>
    <property type="match status" value="1"/>
</dbReference>
<evidence type="ECO:0000313" key="8">
    <source>
        <dbReference type="EMBL" id="OTP11173.1"/>
    </source>
</evidence>